<organism evidence="2 3">
    <name type="scientific">Iris pallida</name>
    <name type="common">Sweet iris</name>
    <dbReference type="NCBI Taxonomy" id="29817"/>
    <lineage>
        <taxon>Eukaryota</taxon>
        <taxon>Viridiplantae</taxon>
        <taxon>Streptophyta</taxon>
        <taxon>Embryophyta</taxon>
        <taxon>Tracheophyta</taxon>
        <taxon>Spermatophyta</taxon>
        <taxon>Magnoliopsida</taxon>
        <taxon>Liliopsida</taxon>
        <taxon>Asparagales</taxon>
        <taxon>Iridaceae</taxon>
        <taxon>Iridoideae</taxon>
        <taxon>Irideae</taxon>
        <taxon>Iris</taxon>
    </lineage>
</organism>
<reference evidence="2" key="2">
    <citation type="submission" date="2023-04" db="EMBL/GenBank/DDBJ databases">
        <authorList>
            <person name="Bruccoleri R.E."/>
            <person name="Oakeley E.J."/>
            <person name="Faust A.-M."/>
            <person name="Dessus-Babus S."/>
            <person name="Altorfer M."/>
            <person name="Burckhardt D."/>
            <person name="Oertli M."/>
            <person name="Naumann U."/>
            <person name="Petersen F."/>
            <person name="Wong J."/>
        </authorList>
    </citation>
    <scope>NUCLEOTIDE SEQUENCE</scope>
    <source>
        <strain evidence="2">GSM-AAB239-AS_SAM_17_03QT</strain>
        <tissue evidence="2">Leaf</tissue>
    </source>
</reference>
<comment type="caution">
    <text evidence="2">The sequence shown here is derived from an EMBL/GenBank/DDBJ whole genome shotgun (WGS) entry which is preliminary data.</text>
</comment>
<dbReference type="Proteomes" id="UP001140949">
    <property type="component" value="Unassembled WGS sequence"/>
</dbReference>
<dbReference type="AlphaFoldDB" id="A0AAX6FCA2"/>
<accession>A0AAX6FCA2</accession>
<feature type="compositionally biased region" description="Basic and acidic residues" evidence="1">
    <location>
        <begin position="223"/>
        <end position="237"/>
    </location>
</feature>
<evidence type="ECO:0000256" key="1">
    <source>
        <dbReference type="SAM" id="MobiDB-lite"/>
    </source>
</evidence>
<proteinExistence type="predicted"/>
<feature type="region of interest" description="Disordered" evidence="1">
    <location>
        <begin position="44"/>
        <end position="136"/>
    </location>
</feature>
<sequence>MLTQGIVEGMILIFYRLPYASFIREKDTDAGREGFVDVRLKKDARPARAREGFSGSVQLKRRADGGRQSEDGISSEKERRKTGEGSRDGGNRSLARRREAGRPLEDTHRCPCDEPQVSGSQPKEVGCGTGAEQEVPSIQDAHRHWCREAETRQGLTDRIHGGAGSREFPDKGLVERASQGLDFRSRELYRGASLEVPDPPRREFQRRGRGVARASSSDEEDRGWERTASAKETDIGT</sequence>
<dbReference type="EMBL" id="JANAVB010029819">
    <property type="protein sequence ID" value="KAJ6814130.1"/>
    <property type="molecule type" value="Genomic_DNA"/>
</dbReference>
<keyword evidence="3" id="KW-1185">Reference proteome</keyword>
<evidence type="ECO:0000313" key="2">
    <source>
        <dbReference type="EMBL" id="KAJ6814130.1"/>
    </source>
</evidence>
<evidence type="ECO:0000313" key="3">
    <source>
        <dbReference type="Proteomes" id="UP001140949"/>
    </source>
</evidence>
<protein>
    <submittedName>
        <fullName evidence="2">Uncharacterized protein</fullName>
    </submittedName>
</protein>
<name>A0AAX6FCA2_IRIPA</name>
<reference evidence="2" key="1">
    <citation type="journal article" date="2023" name="GigaByte">
        <title>Genome assembly of the bearded iris, Iris pallida Lam.</title>
        <authorList>
            <person name="Bruccoleri R.E."/>
            <person name="Oakeley E.J."/>
            <person name="Faust A.M.E."/>
            <person name="Altorfer M."/>
            <person name="Dessus-Babus S."/>
            <person name="Burckhardt D."/>
            <person name="Oertli M."/>
            <person name="Naumann U."/>
            <person name="Petersen F."/>
            <person name="Wong J."/>
        </authorList>
    </citation>
    <scope>NUCLEOTIDE SEQUENCE</scope>
    <source>
        <strain evidence="2">GSM-AAB239-AS_SAM_17_03QT</strain>
    </source>
</reference>
<gene>
    <name evidence="2" type="ORF">M6B38_139555</name>
</gene>
<feature type="region of interest" description="Disordered" evidence="1">
    <location>
        <begin position="192"/>
        <end position="237"/>
    </location>
</feature>
<feature type="compositionally biased region" description="Basic and acidic residues" evidence="1">
    <location>
        <begin position="61"/>
        <end position="112"/>
    </location>
</feature>